<accession>A0A427XIG2</accession>
<dbReference type="RefSeq" id="XP_028473822.1">
    <property type="nucleotide sequence ID" value="XM_028618144.1"/>
</dbReference>
<dbReference type="SUPFAM" id="SSF48264">
    <property type="entry name" value="Cytochrome P450"/>
    <property type="match status" value="1"/>
</dbReference>
<dbReference type="InterPro" id="IPR050364">
    <property type="entry name" value="Cytochrome_P450_fung"/>
</dbReference>
<evidence type="ECO:0000256" key="1">
    <source>
        <dbReference type="ARBA" id="ARBA00001971"/>
    </source>
</evidence>
<organism evidence="11 12">
    <name type="scientific">Apiotrichum porosum</name>
    <dbReference type="NCBI Taxonomy" id="105984"/>
    <lineage>
        <taxon>Eukaryota</taxon>
        <taxon>Fungi</taxon>
        <taxon>Dikarya</taxon>
        <taxon>Basidiomycota</taxon>
        <taxon>Agaricomycotina</taxon>
        <taxon>Tremellomycetes</taxon>
        <taxon>Trichosporonales</taxon>
        <taxon>Trichosporonaceae</taxon>
        <taxon>Apiotrichum</taxon>
    </lineage>
</organism>
<protein>
    <recommendedName>
        <fullName evidence="13">Cytochrome P450</fullName>
    </recommendedName>
</protein>
<evidence type="ECO:0000256" key="8">
    <source>
        <dbReference type="ARBA" id="ARBA00023033"/>
    </source>
</evidence>
<dbReference type="AlphaFoldDB" id="A0A427XIG2"/>
<dbReference type="GO" id="GO:0016705">
    <property type="term" value="F:oxidoreductase activity, acting on paired donors, with incorporation or reduction of molecular oxygen"/>
    <property type="evidence" value="ECO:0007669"/>
    <property type="project" value="InterPro"/>
</dbReference>
<dbReference type="PANTHER" id="PTHR46300">
    <property type="entry name" value="P450, PUTATIVE (EUROFUNG)-RELATED-RELATED"/>
    <property type="match status" value="1"/>
</dbReference>
<evidence type="ECO:0000256" key="3">
    <source>
        <dbReference type="ARBA" id="ARBA00010617"/>
    </source>
</evidence>
<gene>
    <name evidence="11" type="ORF">EHS24_002404</name>
</gene>
<feature type="transmembrane region" description="Helical" evidence="10">
    <location>
        <begin position="6"/>
        <end position="24"/>
    </location>
</feature>
<proteinExistence type="inferred from homology"/>
<comment type="cofactor">
    <cofactor evidence="1 9">
        <name>heme</name>
        <dbReference type="ChEBI" id="CHEBI:30413"/>
    </cofactor>
</comment>
<sequence length="501" mass="56702">MLNSASALVILALGAVMVAIFLHLGKQNAKNARLPPGPKPHWLNGTPIPAKAPWRYFYDQSLKYGPLVTFWIGRDPAIVCNDVETATFFMEKNGRDTADRPKVMEVFSNGKRTLLVGYNERWRRLRKGLHNPLQPNAARDLRPMQEKGAREVILDILDTPLDFQSHIQTYAATLVVHMAYGRQDRARYSDPDIQKVITASERIAVFLKPGSFRIQQFPWLRHVPGYLSQFRKWADEELNLFRKQFFEVKVKVDAKKRVEPCFATYLMAHQQEYQLNDDDVAYLLGSVFAAGSDTTSSALNICVMAAAINPEAQKRVQAELDSTVGSDHVPTFDDLDDLPVLKAFISETFRWRPVSAGGFQHRTTSELIYKDYVVPAGTIITGNHWGIHRDESYYGPNVEDFDIDRWLTPDGQTKSNMKFFQYGFGRRVCPGQHVANNSVLMNAALLLWSFDIGKTIGPDGKPIDIDTYAFTNTANIHPLPFKATFTPRSQHLAELIKESHA</sequence>
<dbReference type="GO" id="GO:0004497">
    <property type="term" value="F:monooxygenase activity"/>
    <property type="evidence" value="ECO:0007669"/>
    <property type="project" value="UniProtKB-KW"/>
</dbReference>
<comment type="pathway">
    <text evidence="2">Secondary metabolite biosynthesis.</text>
</comment>
<feature type="binding site" description="axial binding residue" evidence="9">
    <location>
        <position position="429"/>
    </location>
    <ligand>
        <name>heme</name>
        <dbReference type="ChEBI" id="CHEBI:30413"/>
    </ligand>
    <ligandPart>
        <name>Fe</name>
        <dbReference type="ChEBI" id="CHEBI:18248"/>
    </ligandPart>
</feature>
<dbReference type="InterPro" id="IPR001128">
    <property type="entry name" value="Cyt_P450"/>
</dbReference>
<keyword evidence="4 9" id="KW-0349">Heme</keyword>
<dbReference type="PANTHER" id="PTHR46300:SF1">
    <property type="entry name" value="P450, PUTATIVE (EUROFUNG)-RELATED"/>
    <property type="match status" value="1"/>
</dbReference>
<keyword evidence="10" id="KW-1133">Transmembrane helix</keyword>
<evidence type="ECO:0000313" key="11">
    <source>
        <dbReference type="EMBL" id="RSH78675.1"/>
    </source>
</evidence>
<dbReference type="EMBL" id="RSCE01000012">
    <property type="protein sequence ID" value="RSH78675.1"/>
    <property type="molecule type" value="Genomic_DNA"/>
</dbReference>
<evidence type="ECO:0000256" key="4">
    <source>
        <dbReference type="ARBA" id="ARBA00022617"/>
    </source>
</evidence>
<keyword evidence="8" id="KW-0503">Monooxygenase</keyword>
<evidence type="ECO:0008006" key="13">
    <source>
        <dbReference type="Google" id="ProtNLM"/>
    </source>
</evidence>
<dbReference type="InterPro" id="IPR002401">
    <property type="entry name" value="Cyt_P450_E_grp-I"/>
</dbReference>
<evidence type="ECO:0000256" key="10">
    <source>
        <dbReference type="SAM" id="Phobius"/>
    </source>
</evidence>
<comment type="caution">
    <text evidence="11">The sequence shown here is derived from an EMBL/GenBank/DDBJ whole genome shotgun (WGS) entry which is preliminary data.</text>
</comment>
<evidence type="ECO:0000256" key="2">
    <source>
        <dbReference type="ARBA" id="ARBA00005179"/>
    </source>
</evidence>
<dbReference type="CDD" id="cd11065">
    <property type="entry name" value="CYP64-like"/>
    <property type="match status" value="1"/>
</dbReference>
<name>A0A427XIG2_9TREE</name>
<dbReference type="STRING" id="105984.A0A427XIG2"/>
<dbReference type="Proteomes" id="UP000279236">
    <property type="component" value="Unassembled WGS sequence"/>
</dbReference>
<keyword evidence="10" id="KW-0812">Transmembrane</keyword>
<evidence type="ECO:0000256" key="9">
    <source>
        <dbReference type="PIRSR" id="PIRSR602401-1"/>
    </source>
</evidence>
<evidence type="ECO:0000256" key="5">
    <source>
        <dbReference type="ARBA" id="ARBA00022723"/>
    </source>
</evidence>
<comment type="similarity">
    <text evidence="3">Belongs to the cytochrome P450 family.</text>
</comment>
<dbReference type="PRINTS" id="PR00463">
    <property type="entry name" value="EP450I"/>
</dbReference>
<evidence type="ECO:0000256" key="7">
    <source>
        <dbReference type="ARBA" id="ARBA00023004"/>
    </source>
</evidence>
<dbReference type="OrthoDB" id="2789670at2759"/>
<dbReference type="GeneID" id="39586947"/>
<keyword evidence="5 9" id="KW-0479">Metal-binding</keyword>
<dbReference type="InterPro" id="IPR036396">
    <property type="entry name" value="Cyt_P450_sf"/>
</dbReference>
<keyword evidence="10" id="KW-0472">Membrane</keyword>
<dbReference type="Gene3D" id="1.10.630.10">
    <property type="entry name" value="Cytochrome P450"/>
    <property type="match status" value="1"/>
</dbReference>
<dbReference type="GO" id="GO:0005506">
    <property type="term" value="F:iron ion binding"/>
    <property type="evidence" value="ECO:0007669"/>
    <property type="project" value="InterPro"/>
</dbReference>
<keyword evidence="6" id="KW-0560">Oxidoreductase</keyword>
<reference evidence="11 12" key="1">
    <citation type="submission" date="2018-11" db="EMBL/GenBank/DDBJ databases">
        <title>Genome sequence of Apiotrichum porosum DSM 27194.</title>
        <authorList>
            <person name="Aliyu H."/>
            <person name="Gorte O."/>
            <person name="Ochsenreither K."/>
        </authorList>
    </citation>
    <scope>NUCLEOTIDE SEQUENCE [LARGE SCALE GENOMIC DNA]</scope>
    <source>
        <strain evidence="11 12">DSM 27194</strain>
    </source>
</reference>
<keyword evidence="12" id="KW-1185">Reference proteome</keyword>
<dbReference type="PRINTS" id="PR00385">
    <property type="entry name" value="P450"/>
</dbReference>
<keyword evidence="7 9" id="KW-0408">Iron</keyword>
<evidence type="ECO:0000256" key="6">
    <source>
        <dbReference type="ARBA" id="ARBA00023002"/>
    </source>
</evidence>
<dbReference type="Pfam" id="PF00067">
    <property type="entry name" value="p450"/>
    <property type="match status" value="1"/>
</dbReference>
<dbReference type="GO" id="GO:0020037">
    <property type="term" value="F:heme binding"/>
    <property type="evidence" value="ECO:0007669"/>
    <property type="project" value="InterPro"/>
</dbReference>
<evidence type="ECO:0000313" key="12">
    <source>
        <dbReference type="Proteomes" id="UP000279236"/>
    </source>
</evidence>